<gene>
    <name evidence="1" type="ORF">METZ01_LOCUS398077</name>
</gene>
<name>A0A382VFF5_9ZZZZ</name>
<dbReference type="Pfam" id="PF16805">
    <property type="entry name" value="Trans_coact"/>
    <property type="match status" value="1"/>
</dbReference>
<dbReference type="AlphaFoldDB" id="A0A382VFF5"/>
<sequence>MKNGISEKDFLELTNSHTSKSFSLEIEKMVRVNQSSYIDAVLEYCIQKDIDASIIPKLVNRQLKDKLETEAKKLNFIVDNTVELPI</sequence>
<reference evidence="1" key="1">
    <citation type="submission" date="2018-05" db="EMBL/GenBank/DDBJ databases">
        <authorList>
            <person name="Lanie J.A."/>
            <person name="Ng W.-L."/>
            <person name="Kazmierczak K.M."/>
            <person name="Andrzejewski T.M."/>
            <person name="Davidsen T.M."/>
            <person name="Wayne K.J."/>
            <person name="Tettelin H."/>
            <person name="Glass J.I."/>
            <person name="Rusch D."/>
            <person name="Podicherti R."/>
            <person name="Tsui H.-C.T."/>
            <person name="Winkler M.E."/>
        </authorList>
    </citation>
    <scope>NUCLEOTIDE SEQUENCE</scope>
</reference>
<evidence type="ECO:0000313" key="1">
    <source>
        <dbReference type="EMBL" id="SVD45223.1"/>
    </source>
</evidence>
<evidence type="ECO:0008006" key="2">
    <source>
        <dbReference type="Google" id="ProtNLM"/>
    </source>
</evidence>
<dbReference type="EMBL" id="UINC01151549">
    <property type="protein sequence ID" value="SVD45223.1"/>
    <property type="molecule type" value="Genomic_DNA"/>
</dbReference>
<protein>
    <recommendedName>
        <fullName evidence="2">Late promoter transcription accessory protein</fullName>
    </recommendedName>
</protein>
<proteinExistence type="predicted"/>
<accession>A0A382VFF5</accession>
<dbReference type="InterPro" id="IPR042071">
    <property type="entry name" value="Trans_coact_sf"/>
</dbReference>
<organism evidence="1">
    <name type="scientific">marine metagenome</name>
    <dbReference type="NCBI Taxonomy" id="408172"/>
    <lineage>
        <taxon>unclassified sequences</taxon>
        <taxon>metagenomes</taxon>
        <taxon>ecological metagenomes</taxon>
    </lineage>
</organism>
<dbReference type="InterPro" id="IPR031836">
    <property type="entry name" value="Trans_coact"/>
</dbReference>
<dbReference type="Gene3D" id="1.10.10.2850">
    <property type="entry name" value="Phage late-transcription coactivator-like"/>
    <property type="match status" value="1"/>
</dbReference>